<evidence type="ECO:0000256" key="1">
    <source>
        <dbReference type="ARBA" id="ARBA00001946"/>
    </source>
</evidence>
<dbReference type="GO" id="GO:0016114">
    <property type="term" value="P:terpenoid biosynthetic process"/>
    <property type="evidence" value="ECO:0007669"/>
    <property type="project" value="UniProtKB-ARBA"/>
</dbReference>
<sequence>MTTVTLGHDEGLLAPSLRLIATEVDRAFDLLLPEPADGRIKLYQAMRHAAIGGGKRLRPLLVIAAAELFAVPRERAFRAGMAVECIHVHSLIHDDLPCMDDDDLRRGKPTVHCAFDEATAVLAGDSLHALAFELLADPATHPDPSVRAELTLSLARSVGASGMAGGQMLDLMPEPSIGDLEAIARLQRLKTGALIGWCLDAGGALGQAGEEARRSLRGYARCVGLAFQIADDLLDVEGCEAAAGKRLRKDDAAGKPTFVSLLGAPAARAQANLLSSQAIDHLADFGPRADLLRAVARFAVERDR</sequence>
<keyword evidence="3 7" id="KW-0808">Transferase</keyword>
<dbReference type="AlphaFoldDB" id="A0A2P7QGC2"/>
<dbReference type="OrthoDB" id="9805316at2"/>
<dbReference type="SFLD" id="SFLDS00005">
    <property type="entry name" value="Isoprenoid_Synthase_Type_I"/>
    <property type="match status" value="1"/>
</dbReference>
<dbReference type="InterPro" id="IPR053378">
    <property type="entry name" value="Prenyl_diphosphate_synthase"/>
</dbReference>
<dbReference type="InterPro" id="IPR008949">
    <property type="entry name" value="Isoprenoid_synthase_dom_sf"/>
</dbReference>
<dbReference type="SFLD" id="SFLDG01017">
    <property type="entry name" value="Polyprenyl_Transferase_Like"/>
    <property type="match status" value="1"/>
</dbReference>
<dbReference type="PANTHER" id="PTHR43281:SF1">
    <property type="entry name" value="FARNESYL DIPHOSPHATE SYNTHASE"/>
    <property type="match status" value="1"/>
</dbReference>
<evidence type="ECO:0000256" key="2">
    <source>
        <dbReference type="ARBA" id="ARBA00006706"/>
    </source>
</evidence>
<dbReference type="NCBIfam" id="NF045485">
    <property type="entry name" value="FPPsyn"/>
    <property type="match status" value="1"/>
</dbReference>
<dbReference type="InterPro" id="IPR000092">
    <property type="entry name" value="Polyprenyl_synt"/>
</dbReference>
<dbReference type="InterPro" id="IPR033749">
    <property type="entry name" value="Polyprenyl_synt_CS"/>
</dbReference>
<dbReference type="GO" id="GO:0005737">
    <property type="term" value="C:cytoplasm"/>
    <property type="evidence" value="ECO:0007669"/>
    <property type="project" value="UniProtKB-ARBA"/>
</dbReference>
<dbReference type="GO" id="GO:0004659">
    <property type="term" value="F:prenyltransferase activity"/>
    <property type="evidence" value="ECO:0007669"/>
    <property type="project" value="InterPro"/>
</dbReference>
<dbReference type="PROSITE" id="PS00723">
    <property type="entry name" value="POLYPRENYL_SYNTHASE_1"/>
    <property type="match status" value="1"/>
</dbReference>
<evidence type="ECO:0000256" key="4">
    <source>
        <dbReference type="ARBA" id="ARBA00022723"/>
    </source>
</evidence>
<evidence type="ECO:0000313" key="9">
    <source>
        <dbReference type="Proteomes" id="UP000241167"/>
    </source>
</evidence>
<name>A0A2P7QGC2_9SPHN</name>
<dbReference type="GO" id="GO:0046872">
    <property type="term" value="F:metal ion binding"/>
    <property type="evidence" value="ECO:0007669"/>
    <property type="project" value="UniProtKB-KW"/>
</dbReference>
<evidence type="ECO:0000313" key="8">
    <source>
        <dbReference type="EMBL" id="PSJ37005.1"/>
    </source>
</evidence>
<dbReference type="SUPFAM" id="SSF48576">
    <property type="entry name" value="Terpenoid synthases"/>
    <property type="match status" value="1"/>
</dbReference>
<dbReference type="EMBL" id="PXYI01000010">
    <property type="protein sequence ID" value="PSJ37005.1"/>
    <property type="molecule type" value="Genomic_DNA"/>
</dbReference>
<evidence type="ECO:0000256" key="7">
    <source>
        <dbReference type="RuleBase" id="RU004466"/>
    </source>
</evidence>
<dbReference type="Proteomes" id="UP000241167">
    <property type="component" value="Unassembled WGS sequence"/>
</dbReference>
<keyword evidence="5" id="KW-0460">Magnesium</keyword>
<dbReference type="Gene3D" id="1.10.600.10">
    <property type="entry name" value="Farnesyl Diphosphate Synthase"/>
    <property type="match status" value="1"/>
</dbReference>
<proteinExistence type="inferred from homology"/>
<gene>
    <name evidence="8" type="ORF">C7I55_23305</name>
</gene>
<accession>A0A2P7QGC2</accession>
<protein>
    <submittedName>
        <fullName evidence="8">Farnesyl-diphosphate synthase</fullName>
    </submittedName>
</protein>
<dbReference type="PANTHER" id="PTHR43281">
    <property type="entry name" value="FARNESYL DIPHOSPHATE SYNTHASE"/>
    <property type="match status" value="1"/>
</dbReference>
<keyword evidence="4" id="KW-0479">Metal-binding</keyword>
<dbReference type="FunFam" id="1.10.600.10:FF:000001">
    <property type="entry name" value="Geranylgeranyl diphosphate synthase"/>
    <property type="match status" value="1"/>
</dbReference>
<evidence type="ECO:0000256" key="6">
    <source>
        <dbReference type="ARBA" id="ARBA00023229"/>
    </source>
</evidence>
<comment type="cofactor">
    <cofactor evidence="1">
        <name>Mg(2+)</name>
        <dbReference type="ChEBI" id="CHEBI:18420"/>
    </cofactor>
</comment>
<comment type="caution">
    <text evidence="8">The sequence shown here is derived from an EMBL/GenBank/DDBJ whole genome shotgun (WGS) entry which is preliminary data.</text>
</comment>
<reference evidence="8 9" key="1">
    <citation type="submission" date="2018-03" db="EMBL/GenBank/DDBJ databases">
        <title>The draft genome of Sphingosinicella sp. GL-C-18.</title>
        <authorList>
            <person name="Liu L."/>
            <person name="Li L."/>
            <person name="Liang L."/>
            <person name="Zhang X."/>
            <person name="Wang T."/>
        </authorList>
    </citation>
    <scope>NUCLEOTIDE SEQUENCE [LARGE SCALE GENOMIC DNA]</scope>
    <source>
        <strain evidence="8 9">GL-C-18</strain>
    </source>
</reference>
<dbReference type="Pfam" id="PF00348">
    <property type="entry name" value="polyprenyl_synt"/>
    <property type="match status" value="1"/>
</dbReference>
<dbReference type="RefSeq" id="WP_106515448.1">
    <property type="nucleotide sequence ID" value="NZ_PXYI01000010.1"/>
</dbReference>
<dbReference type="CDD" id="cd00685">
    <property type="entry name" value="Trans_IPPS_HT"/>
    <property type="match status" value="1"/>
</dbReference>
<comment type="similarity">
    <text evidence="2 7">Belongs to the FPP/GGPP synthase family.</text>
</comment>
<evidence type="ECO:0000256" key="3">
    <source>
        <dbReference type="ARBA" id="ARBA00022679"/>
    </source>
</evidence>
<organism evidence="8 9">
    <name type="scientific">Allosphingosinicella deserti</name>
    <dbReference type="NCBI Taxonomy" id="2116704"/>
    <lineage>
        <taxon>Bacteria</taxon>
        <taxon>Pseudomonadati</taxon>
        <taxon>Pseudomonadota</taxon>
        <taxon>Alphaproteobacteria</taxon>
        <taxon>Sphingomonadales</taxon>
        <taxon>Sphingomonadaceae</taxon>
        <taxon>Allosphingosinicella</taxon>
    </lineage>
</organism>
<keyword evidence="6" id="KW-0414">Isoprene biosynthesis</keyword>
<dbReference type="PROSITE" id="PS00444">
    <property type="entry name" value="POLYPRENYL_SYNTHASE_2"/>
    <property type="match status" value="1"/>
</dbReference>
<keyword evidence="9" id="KW-1185">Reference proteome</keyword>
<evidence type="ECO:0000256" key="5">
    <source>
        <dbReference type="ARBA" id="ARBA00022842"/>
    </source>
</evidence>